<evidence type="ECO:0000313" key="2">
    <source>
        <dbReference type="EMBL" id="PMC61236.1"/>
    </source>
</evidence>
<name>A0A2N6SW30_9CORY</name>
<accession>A0A2N6SW30</accession>
<feature type="region of interest" description="Disordered" evidence="1">
    <location>
        <begin position="1198"/>
        <end position="1282"/>
    </location>
</feature>
<reference evidence="2 3" key="1">
    <citation type="submission" date="2017-09" db="EMBL/GenBank/DDBJ databases">
        <title>Bacterial strain isolated from the female urinary microbiota.</title>
        <authorList>
            <person name="Thomas-White K."/>
            <person name="Kumar N."/>
            <person name="Forster S."/>
            <person name="Putonti C."/>
            <person name="Lawley T."/>
            <person name="Wolfe A.J."/>
        </authorList>
    </citation>
    <scope>NUCLEOTIDE SEQUENCE [LARGE SCALE GENOMIC DNA]</scope>
    <source>
        <strain evidence="2 3">UMB0908</strain>
    </source>
</reference>
<sequence>MADAPHDPNPLRAWLAAADADLRGRLTALATDSDAEALVAWCGIRMDEVERIDGFLGPLLKTVDVDGARGVADAFPAVLLASLVGRAARVASTTDLWADWTAGLQLDSASADVGAFVEHVVERVPEILGELGLPDVALLDGAAAEPGTREDSSRLMMLHAGVQQSVMPLLIERIEDAAGIGGEAAGAAGTSSSDLVQKLQPVRDDVDAMVSGFAADVGSDVPRALRVLAQSAPARARRLVQATLGYVMATAADPANWESREDLGADDVGLPPILLDAAREELRARPAGTPSRRTAVGVVATTGRPQLFFDEQENRVCVQLPTPSAPAGRSWLVTFGDTVVAEPASALGEATARPVVPVTEPVREVLVELGDGPHWRVPAIDTEDPLLIFGDDGQSVTDKVSLHSTSVHVVYPDDARLIDPVTGEDVPLLSGPVPAEWELWQVAQADLRDVHALQVVRPGVVGEVRSASPMRRPKLTMPHARLDGASTVHGTPVHAGGPVAVFPPTLSGRDEAWRVQVADFPGYGRFAEDMVMVYDLEVPAAGGEVDVLTDDDYPWLGEFVVRLTNPRGRSFQSHIAVAEQADLDVSYRGGGDGFRIPEEAGLSPAEVRVLSGDKPLEVEPAVLRLGPADSTGTVELSTEEGAYLELRVNPGRLRFEVPLTDETPARRSRTLRTRPGRVDAHGVFRVSAPGELRHAHLAVKSGERDICRVPLTRRGDDAFADLGTYADRVAMLSDLTISLDWTRVTGRRRLSVPLVEAPAKDPVRSVVRDGGELIVTVDPAVAESPLTAWVWSPSEPWRTPLALPVVDGRCTLPDGAAGTLIVQVVFGRESDRRPLWPAPEAAVVADDSTGDGNDGDAVGVDAGDGGPARHGGDAGVAPDVDAAPGSLGVRELTGIWSLFETLRAGRATIMPQVSATLAPDNLRRLLTADPRTGLAALNGSAIRLDDQPGMVVSSGLVLGDFTEKTPTPGRRRVPWLGAMAAMADLADSSSSIAKQQEQIDHLRRAGGEALIRALATGQDTTLESACIDKSSVQITALPEPQANAILAQVFDVHRMVPGPLTDDDARFTAIHEVVANRAEIVEAGIMPGLAAASRALFQAVSRTSPKLRKAVNVRFHKLDGIDADDPSLHWTLVPGTSLLIAVAARALARQKAANPDVDDTVVRSLIPLWAQLADMVPTLVMGDLLIADALVTHAIHGDLTDPREPESEETAVADAEADAESAEAAGENPAAEGGKANPAVVDQAAADAKSNEAAVAEASELDGGAGEADGIAEDDLPNLISE</sequence>
<dbReference type="EMBL" id="PNHF01000037">
    <property type="protein sequence ID" value="PMC61236.1"/>
    <property type="molecule type" value="Genomic_DNA"/>
</dbReference>
<gene>
    <name evidence="2" type="ORF">CJ204_12125</name>
</gene>
<feature type="region of interest" description="Disordered" evidence="1">
    <location>
        <begin position="844"/>
        <end position="873"/>
    </location>
</feature>
<dbReference type="Proteomes" id="UP000235363">
    <property type="component" value="Unassembled WGS sequence"/>
</dbReference>
<protein>
    <submittedName>
        <fullName evidence="2">Uncharacterized protein</fullName>
    </submittedName>
</protein>
<feature type="compositionally biased region" description="Low complexity" evidence="1">
    <location>
        <begin position="1222"/>
        <end position="1236"/>
    </location>
</feature>
<evidence type="ECO:0000256" key="1">
    <source>
        <dbReference type="SAM" id="MobiDB-lite"/>
    </source>
</evidence>
<comment type="caution">
    <text evidence="2">The sequence shown here is derived from an EMBL/GenBank/DDBJ whole genome shotgun (WGS) entry which is preliminary data.</text>
</comment>
<feature type="compositionally biased region" description="Acidic residues" evidence="1">
    <location>
        <begin position="1206"/>
        <end position="1221"/>
    </location>
</feature>
<proteinExistence type="predicted"/>
<evidence type="ECO:0000313" key="3">
    <source>
        <dbReference type="Proteomes" id="UP000235363"/>
    </source>
</evidence>
<organism evidence="2 3">
    <name type="scientific">Corynebacterium xerosis</name>
    <dbReference type="NCBI Taxonomy" id="1725"/>
    <lineage>
        <taxon>Bacteria</taxon>
        <taxon>Bacillati</taxon>
        <taxon>Actinomycetota</taxon>
        <taxon>Actinomycetes</taxon>
        <taxon>Mycobacteriales</taxon>
        <taxon>Corynebacteriaceae</taxon>
        <taxon>Corynebacterium</taxon>
    </lineage>
</organism>